<proteinExistence type="inferred from homology"/>
<comment type="subcellular location">
    <subcellularLocation>
        <location evidence="2 5">Secreted</location>
        <location evidence="2 5">Cell wall</location>
    </subcellularLocation>
</comment>
<accession>A0ABR2LFP1</accession>
<dbReference type="EC" id="3.1.1.-" evidence="5"/>
<comment type="caution">
    <text evidence="6">The sequence shown here is derived from an EMBL/GenBank/DDBJ whole genome shotgun (WGS) entry which is preliminary data.</text>
</comment>
<comment type="similarity">
    <text evidence="3 5">Belongs to the pectinacetylesterase family.</text>
</comment>
<evidence type="ECO:0000256" key="5">
    <source>
        <dbReference type="RuleBase" id="RU363114"/>
    </source>
</evidence>
<evidence type="ECO:0000256" key="3">
    <source>
        <dbReference type="ARBA" id="ARBA00005784"/>
    </source>
</evidence>
<keyword evidence="5" id="KW-0961">Cell wall biogenesis/degradation</keyword>
<name>A0ABR2LFP1_9ASPA</name>
<dbReference type="Proteomes" id="UP001412067">
    <property type="component" value="Unassembled WGS sequence"/>
</dbReference>
<keyword evidence="5" id="KW-0964">Secreted</keyword>
<protein>
    <recommendedName>
        <fullName evidence="5">Pectin acetylesterase</fullName>
        <ecNumber evidence="5">3.1.1.-</ecNumber>
    </recommendedName>
</protein>
<gene>
    <name evidence="6" type="ORF">KSP40_PGU016882</name>
</gene>
<reference evidence="6 7" key="1">
    <citation type="journal article" date="2022" name="Nat. Plants">
        <title>Genomes of leafy and leafless Platanthera orchids illuminate the evolution of mycoheterotrophy.</title>
        <authorList>
            <person name="Li M.H."/>
            <person name="Liu K.W."/>
            <person name="Li Z."/>
            <person name="Lu H.C."/>
            <person name="Ye Q.L."/>
            <person name="Zhang D."/>
            <person name="Wang J.Y."/>
            <person name="Li Y.F."/>
            <person name="Zhong Z.M."/>
            <person name="Liu X."/>
            <person name="Yu X."/>
            <person name="Liu D.K."/>
            <person name="Tu X.D."/>
            <person name="Liu B."/>
            <person name="Hao Y."/>
            <person name="Liao X.Y."/>
            <person name="Jiang Y.T."/>
            <person name="Sun W.H."/>
            <person name="Chen J."/>
            <person name="Chen Y.Q."/>
            <person name="Ai Y."/>
            <person name="Zhai J.W."/>
            <person name="Wu S.S."/>
            <person name="Zhou Z."/>
            <person name="Hsiao Y.Y."/>
            <person name="Wu W.L."/>
            <person name="Chen Y.Y."/>
            <person name="Lin Y.F."/>
            <person name="Hsu J.L."/>
            <person name="Li C.Y."/>
            <person name="Wang Z.W."/>
            <person name="Zhao X."/>
            <person name="Zhong W.Y."/>
            <person name="Ma X.K."/>
            <person name="Ma L."/>
            <person name="Huang J."/>
            <person name="Chen G.Z."/>
            <person name="Huang M.Z."/>
            <person name="Huang L."/>
            <person name="Peng D.H."/>
            <person name="Luo Y.B."/>
            <person name="Zou S.Q."/>
            <person name="Chen S.P."/>
            <person name="Lan S."/>
            <person name="Tsai W.C."/>
            <person name="Van de Peer Y."/>
            <person name="Liu Z.J."/>
        </authorList>
    </citation>
    <scope>NUCLEOTIDE SEQUENCE [LARGE SCALE GENOMIC DNA]</scope>
    <source>
        <strain evidence="6">Lor288</strain>
    </source>
</reference>
<comment type="function">
    <text evidence="1 5">Hydrolyzes acetyl esters in homogalacturonan regions of pectin. In type I primary cell wall, galacturonic acid residues of pectin can be acetylated at the O-2 and O-3 positions. Decreasing the degree of acetylation of pectin gels in vitro alters their physical properties.</text>
</comment>
<sequence length="97" mass="10883">MHRQRVFSIGDRGFGSPLWMNYSQKGCTRRKMYGFLPRIHFLSTPLFYLLLSCPQALLSGCSAGGLASILHCDKFRDLLPATTKVKCFSDAGFFIDA</sequence>
<keyword evidence="4 5" id="KW-0134">Cell wall</keyword>
<dbReference type="InterPro" id="IPR004963">
    <property type="entry name" value="PAE/NOTUM"/>
</dbReference>
<keyword evidence="7" id="KW-1185">Reference proteome</keyword>
<dbReference type="Pfam" id="PF03283">
    <property type="entry name" value="PAE"/>
    <property type="match status" value="1"/>
</dbReference>
<evidence type="ECO:0000256" key="2">
    <source>
        <dbReference type="ARBA" id="ARBA00004191"/>
    </source>
</evidence>
<dbReference type="EMBL" id="JBBWWR010000020">
    <property type="protein sequence ID" value="KAK8939840.1"/>
    <property type="molecule type" value="Genomic_DNA"/>
</dbReference>
<keyword evidence="5" id="KW-0378">Hydrolase</keyword>
<dbReference type="PANTHER" id="PTHR21562:SF67">
    <property type="entry name" value="PECTIN ACETYLESTERASE"/>
    <property type="match status" value="1"/>
</dbReference>
<dbReference type="PANTHER" id="PTHR21562">
    <property type="entry name" value="NOTUM-RELATED"/>
    <property type="match status" value="1"/>
</dbReference>
<organism evidence="6 7">
    <name type="scientific">Platanthera guangdongensis</name>
    <dbReference type="NCBI Taxonomy" id="2320717"/>
    <lineage>
        <taxon>Eukaryota</taxon>
        <taxon>Viridiplantae</taxon>
        <taxon>Streptophyta</taxon>
        <taxon>Embryophyta</taxon>
        <taxon>Tracheophyta</taxon>
        <taxon>Spermatophyta</taxon>
        <taxon>Magnoliopsida</taxon>
        <taxon>Liliopsida</taxon>
        <taxon>Asparagales</taxon>
        <taxon>Orchidaceae</taxon>
        <taxon>Orchidoideae</taxon>
        <taxon>Orchideae</taxon>
        <taxon>Orchidinae</taxon>
        <taxon>Platanthera</taxon>
    </lineage>
</organism>
<evidence type="ECO:0000313" key="7">
    <source>
        <dbReference type="Proteomes" id="UP001412067"/>
    </source>
</evidence>
<evidence type="ECO:0000256" key="4">
    <source>
        <dbReference type="ARBA" id="ARBA00022512"/>
    </source>
</evidence>
<evidence type="ECO:0000313" key="6">
    <source>
        <dbReference type="EMBL" id="KAK8939840.1"/>
    </source>
</evidence>
<evidence type="ECO:0000256" key="1">
    <source>
        <dbReference type="ARBA" id="ARBA00003534"/>
    </source>
</evidence>